<dbReference type="InterPro" id="IPR020631">
    <property type="entry name" value="THF_DH/CycHdrlase_NAD-bd_dom"/>
</dbReference>
<dbReference type="EMBL" id="JBHTAT010000001">
    <property type="protein sequence ID" value="MFC7255603.1"/>
    <property type="molecule type" value="Genomic_DNA"/>
</dbReference>
<dbReference type="GO" id="GO:0004488">
    <property type="term" value="F:methylenetetrahydrofolate dehydrogenase (NADP+) activity"/>
    <property type="evidence" value="ECO:0007669"/>
    <property type="project" value="UniProtKB-UniRule"/>
</dbReference>
<dbReference type="EC" id="1.5.1.5" evidence="7"/>
<comment type="catalytic activity">
    <reaction evidence="7">
        <text>(6R)-5,10-methylene-5,6,7,8-tetrahydrofolate + NADP(+) = (6R)-5,10-methenyltetrahydrofolate + NADPH</text>
        <dbReference type="Rhea" id="RHEA:22812"/>
        <dbReference type="ChEBI" id="CHEBI:15636"/>
        <dbReference type="ChEBI" id="CHEBI:57455"/>
        <dbReference type="ChEBI" id="CHEBI:57783"/>
        <dbReference type="ChEBI" id="CHEBI:58349"/>
        <dbReference type="EC" id="1.5.1.5"/>
    </reaction>
</comment>
<name>A0ABD5ZZZ2_9EURY</name>
<dbReference type="EC" id="3.5.4.9" evidence="7"/>
<keyword evidence="7" id="KW-0028">Amino-acid biosynthesis</keyword>
<dbReference type="PANTHER" id="PTHR48099:SF5">
    <property type="entry name" value="C-1-TETRAHYDROFOLATE SYNTHASE, CYTOPLASMIC"/>
    <property type="match status" value="1"/>
</dbReference>
<feature type="domain" description="Tetrahydrofolate dehydrogenase/cyclohydrolase NAD(P)-binding" evidence="9">
    <location>
        <begin position="140"/>
        <end position="278"/>
    </location>
</feature>
<dbReference type="GO" id="GO:0006164">
    <property type="term" value="P:purine nucleotide biosynthetic process"/>
    <property type="evidence" value="ECO:0007669"/>
    <property type="project" value="UniProtKB-KW"/>
</dbReference>
<keyword evidence="3 7" id="KW-0378">Hydrolase</keyword>
<dbReference type="GO" id="GO:0004477">
    <property type="term" value="F:methenyltetrahydrofolate cyclohydrolase activity"/>
    <property type="evidence" value="ECO:0007669"/>
    <property type="project" value="UniProtKB-UniRule"/>
</dbReference>
<evidence type="ECO:0000256" key="1">
    <source>
        <dbReference type="ARBA" id="ARBA00004777"/>
    </source>
</evidence>
<dbReference type="SUPFAM" id="SSF53223">
    <property type="entry name" value="Aminoacid dehydrogenase-like, N-terminal domain"/>
    <property type="match status" value="1"/>
</dbReference>
<comment type="caution">
    <text evidence="10">The sequence shown here is derived from an EMBL/GenBank/DDBJ whole genome shotgun (WGS) entry which is preliminary data.</text>
</comment>
<dbReference type="PRINTS" id="PR00085">
    <property type="entry name" value="THFDHDRGNASE"/>
</dbReference>
<keyword evidence="4 7" id="KW-0521">NADP</keyword>
<evidence type="ECO:0000256" key="3">
    <source>
        <dbReference type="ARBA" id="ARBA00022801"/>
    </source>
</evidence>
<dbReference type="PANTHER" id="PTHR48099">
    <property type="entry name" value="C-1-TETRAHYDROFOLATE SYNTHASE, CYTOPLASMIC-RELATED"/>
    <property type="match status" value="1"/>
</dbReference>
<evidence type="ECO:0000313" key="11">
    <source>
        <dbReference type="Proteomes" id="UP001596434"/>
    </source>
</evidence>
<sequence>MAASRCLAGDGPADALRGVALDRLDDCRSAGADPELATVLVSDDPADRTFMDRKHDLCAEAGIDTRRIDLPPDATAERVYRTVADLGADPSVTALFVQVPLPEHVDELEVRRRIPPEKDVDCFHPANVGRLVAGDPRVRPVTSRAVERLLDAHDVRIAGRDAVVVGRGTAIGVPLAQLCCRRDATVTVCHSRTRDLGAKTRAADLLVTAAGTPGLIDGSMVSGGVVVVDVSVNRVSGGVVGDVDAASVDEKAAARTPVPGGVGPLTMACLLDNVVAVTADAAGVDDQSR</sequence>
<dbReference type="AlphaFoldDB" id="A0ABD5ZZZ2"/>
<keyword evidence="7" id="KW-0368">Histidine biosynthesis</keyword>
<dbReference type="Proteomes" id="UP001596434">
    <property type="component" value="Unassembled WGS sequence"/>
</dbReference>
<evidence type="ECO:0000256" key="4">
    <source>
        <dbReference type="ARBA" id="ARBA00022857"/>
    </source>
</evidence>
<gene>
    <name evidence="7" type="primary">folD</name>
    <name evidence="10" type="ORF">ACFQKE_09925</name>
</gene>
<dbReference type="Gene3D" id="3.40.50.10860">
    <property type="entry name" value="Leucine Dehydrogenase, chain A, domain 1"/>
    <property type="match status" value="1"/>
</dbReference>
<evidence type="ECO:0000313" key="10">
    <source>
        <dbReference type="EMBL" id="MFC7255603.1"/>
    </source>
</evidence>
<dbReference type="InterPro" id="IPR046346">
    <property type="entry name" value="Aminoacid_DH-like_N_sf"/>
</dbReference>
<comment type="subunit">
    <text evidence="7">Homodimer.</text>
</comment>
<dbReference type="GO" id="GO:0000105">
    <property type="term" value="P:L-histidine biosynthetic process"/>
    <property type="evidence" value="ECO:0007669"/>
    <property type="project" value="UniProtKB-KW"/>
</dbReference>
<comment type="pathway">
    <text evidence="1 7">One-carbon metabolism; tetrahydrofolate interconversion.</text>
</comment>
<dbReference type="InterPro" id="IPR000672">
    <property type="entry name" value="THF_DH/CycHdrlase"/>
</dbReference>
<evidence type="ECO:0000256" key="6">
    <source>
        <dbReference type="ARBA" id="ARBA00023268"/>
    </source>
</evidence>
<feature type="binding site" evidence="7">
    <location>
        <position position="232"/>
    </location>
    <ligand>
        <name>NADP(+)</name>
        <dbReference type="ChEBI" id="CHEBI:58349"/>
    </ligand>
</feature>
<keyword evidence="2 7" id="KW-0554">One-carbon metabolism</keyword>
<dbReference type="Pfam" id="PF02882">
    <property type="entry name" value="THF_DHG_CYH_C"/>
    <property type="match status" value="1"/>
</dbReference>
<comment type="catalytic activity">
    <reaction evidence="7">
        <text>(6R)-5,10-methenyltetrahydrofolate + H2O = (6R)-10-formyltetrahydrofolate + H(+)</text>
        <dbReference type="Rhea" id="RHEA:23700"/>
        <dbReference type="ChEBI" id="CHEBI:15377"/>
        <dbReference type="ChEBI" id="CHEBI:15378"/>
        <dbReference type="ChEBI" id="CHEBI:57455"/>
        <dbReference type="ChEBI" id="CHEBI:195366"/>
        <dbReference type="EC" id="3.5.4.9"/>
    </reaction>
</comment>
<feature type="domain" description="Tetrahydrofolate dehydrogenase/cyclohydrolase catalytic" evidence="8">
    <location>
        <begin position="17"/>
        <end position="121"/>
    </location>
</feature>
<dbReference type="GO" id="GO:0035999">
    <property type="term" value="P:tetrahydrofolate interconversion"/>
    <property type="evidence" value="ECO:0007669"/>
    <property type="project" value="UniProtKB-UniRule"/>
</dbReference>
<dbReference type="HAMAP" id="MF_01576">
    <property type="entry name" value="THF_DHG_CYH"/>
    <property type="match status" value="1"/>
</dbReference>
<evidence type="ECO:0000256" key="7">
    <source>
        <dbReference type="HAMAP-Rule" id="MF_01576"/>
    </source>
</evidence>
<reference evidence="10 11" key="1">
    <citation type="journal article" date="2019" name="Int. J. Syst. Evol. Microbiol.">
        <title>The Global Catalogue of Microorganisms (GCM) 10K type strain sequencing project: providing services to taxonomists for standard genome sequencing and annotation.</title>
        <authorList>
            <consortium name="The Broad Institute Genomics Platform"/>
            <consortium name="The Broad Institute Genome Sequencing Center for Infectious Disease"/>
            <person name="Wu L."/>
            <person name="Ma J."/>
        </authorList>
    </citation>
    <scope>NUCLEOTIDE SEQUENCE [LARGE SCALE GENOMIC DNA]</scope>
    <source>
        <strain evidence="10 11">GX21</strain>
    </source>
</reference>
<dbReference type="SUPFAM" id="SSF51735">
    <property type="entry name" value="NAD(P)-binding Rossmann-fold domains"/>
    <property type="match status" value="1"/>
</dbReference>
<keyword evidence="7" id="KW-0658">Purine biosynthesis</keyword>
<dbReference type="RefSeq" id="WP_379703828.1">
    <property type="nucleotide sequence ID" value="NZ_JBHTAT010000001.1"/>
</dbReference>
<evidence type="ECO:0000256" key="2">
    <source>
        <dbReference type="ARBA" id="ARBA00022563"/>
    </source>
</evidence>
<evidence type="ECO:0000256" key="5">
    <source>
        <dbReference type="ARBA" id="ARBA00023002"/>
    </source>
</evidence>
<proteinExistence type="inferred from homology"/>
<keyword evidence="11" id="KW-1185">Reference proteome</keyword>
<keyword evidence="5 7" id="KW-0560">Oxidoreductase</keyword>
<comment type="similarity">
    <text evidence="7">Belongs to the tetrahydrofolate dehydrogenase/cyclohydrolase family.</text>
</comment>
<feature type="binding site" evidence="7">
    <location>
        <begin position="166"/>
        <end position="168"/>
    </location>
    <ligand>
        <name>NADP(+)</name>
        <dbReference type="ChEBI" id="CHEBI:58349"/>
    </ligand>
</feature>
<evidence type="ECO:0000259" key="8">
    <source>
        <dbReference type="Pfam" id="PF00763"/>
    </source>
</evidence>
<protein>
    <recommendedName>
        <fullName evidence="7">Bifunctional protein FolD</fullName>
    </recommendedName>
    <domain>
        <recommendedName>
            <fullName evidence="7">Methylenetetrahydrofolate dehydrogenase</fullName>
            <ecNumber evidence="7">1.5.1.5</ecNumber>
        </recommendedName>
    </domain>
    <domain>
        <recommendedName>
            <fullName evidence="7">Methenyltetrahydrofolate cyclohydrolase</fullName>
            <ecNumber evidence="7">3.5.4.9</ecNumber>
        </recommendedName>
    </domain>
</protein>
<comment type="function">
    <text evidence="7">Catalyzes the oxidation of 5,10-methylenetetrahydrofolate to 5,10-methenyltetrahydrofolate and then the hydrolysis of 5,10-methenyltetrahydrofolate to 10-formyltetrahydrofolate.</text>
</comment>
<dbReference type="InterPro" id="IPR020630">
    <property type="entry name" value="THF_DH/CycHdrlase_cat_dom"/>
</dbReference>
<keyword evidence="6 7" id="KW-0511">Multifunctional enzyme</keyword>
<dbReference type="GO" id="GO:0009086">
    <property type="term" value="P:methionine biosynthetic process"/>
    <property type="evidence" value="ECO:0007669"/>
    <property type="project" value="UniProtKB-KW"/>
</dbReference>
<dbReference type="GeneID" id="96953969"/>
<accession>A0ABD5ZZZ2</accession>
<organism evidence="10 11">
    <name type="scientific">Haloplanus litoreus</name>
    <dbReference type="NCBI Taxonomy" id="767515"/>
    <lineage>
        <taxon>Archaea</taxon>
        <taxon>Methanobacteriati</taxon>
        <taxon>Methanobacteriota</taxon>
        <taxon>Stenosarchaea group</taxon>
        <taxon>Halobacteria</taxon>
        <taxon>Halobacteriales</taxon>
        <taxon>Haloferacaceae</taxon>
        <taxon>Haloplanus</taxon>
    </lineage>
</organism>
<evidence type="ECO:0000259" key="9">
    <source>
        <dbReference type="Pfam" id="PF02882"/>
    </source>
</evidence>
<dbReference type="Gene3D" id="3.40.50.720">
    <property type="entry name" value="NAD(P)-binding Rossmann-like Domain"/>
    <property type="match status" value="1"/>
</dbReference>
<keyword evidence="7" id="KW-0486">Methionine biosynthesis</keyword>
<comment type="caution">
    <text evidence="7">Lacks conserved residue(s) required for the propagation of feature annotation.</text>
</comment>
<dbReference type="Pfam" id="PF00763">
    <property type="entry name" value="THF_DHG_CYH"/>
    <property type="match status" value="1"/>
</dbReference>
<dbReference type="InterPro" id="IPR036291">
    <property type="entry name" value="NAD(P)-bd_dom_sf"/>
</dbReference>